<feature type="domain" description="IclR-ED" evidence="5">
    <location>
        <begin position="68"/>
        <end position="254"/>
    </location>
</feature>
<feature type="domain" description="HTH iclR-type" evidence="4">
    <location>
        <begin position="8"/>
        <end position="67"/>
    </location>
</feature>
<dbReference type="SUPFAM" id="SSF46785">
    <property type="entry name" value="Winged helix' DNA-binding domain"/>
    <property type="match status" value="1"/>
</dbReference>
<accession>A0ABD6ACG9</accession>
<gene>
    <name evidence="6" type="ORF">ACFQPE_16025</name>
</gene>
<dbReference type="PANTHER" id="PTHR30136">
    <property type="entry name" value="HELIX-TURN-HELIX TRANSCRIPTIONAL REGULATOR, ICLR FAMILY"/>
    <property type="match status" value="1"/>
</dbReference>
<dbReference type="SUPFAM" id="SSF55781">
    <property type="entry name" value="GAF domain-like"/>
    <property type="match status" value="1"/>
</dbReference>
<dbReference type="Gene3D" id="1.10.10.10">
    <property type="entry name" value="Winged helix-like DNA-binding domain superfamily/Winged helix DNA-binding domain"/>
    <property type="match status" value="1"/>
</dbReference>
<evidence type="ECO:0000256" key="1">
    <source>
        <dbReference type="ARBA" id="ARBA00023015"/>
    </source>
</evidence>
<dbReference type="InterPro" id="IPR014757">
    <property type="entry name" value="Tscrpt_reg_IclR_C"/>
</dbReference>
<name>A0ABD6ACG9_9EURY</name>
<dbReference type="AlphaFoldDB" id="A0ABD6ACG9"/>
<organism evidence="6 7">
    <name type="scientific">Halomarina halobia</name>
    <dbReference type="NCBI Taxonomy" id="3033386"/>
    <lineage>
        <taxon>Archaea</taxon>
        <taxon>Methanobacteriati</taxon>
        <taxon>Methanobacteriota</taxon>
        <taxon>Stenosarchaea group</taxon>
        <taxon>Halobacteria</taxon>
        <taxon>Halobacteriales</taxon>
        <taxon>Natronomonadaceae</taxon>
        <taxon>Halomarina</taxon>
    </lineage>
</organism>
<keyword evidence="7" id="KW-1185">Reference proteome</keyword>
<dbReference type="GO" id="GO:0006355">
    <property type="term" value="P:regulation of DNA-templated transcription"/>
    <property type="evidence" value="ECO:0007669"/>
    <property type="project" value="UniProtKB-ARBA"/>
</dbReference>
<dbReference type="GO" id="GO:0003677">
    <property type="term" value="F:DNA binding"/>
    <property type="evidence" value="ECO:0007669"/>
    <property type="project" value="UniProtKB-KW"/>
</dbReference>
<dbReference type="InterPro" id="IPR029016">
    <property type="entry name" value="GAF-like_dom_sf"/>
</dbReference>
<dbReference type="Gene3D" id="3.30.450.40">
    <property type="match status" value="1"/>
</dbReference>
<dbReference type="PROSITE" id="PS51078">
    <property type="entry name" value="ICLR_ED"/>
    <property type="match status" value="1"/>
</dbReference>
<dbReference type="Pfam" id="PF09339">
    <property type="entry name" value="HTH_IclR"/>
    <property type="match status" value="1"/>
</dbReference>
<dbReference type="SMART" id="SM00346">
    <property type="entry name" value="HTH_ICLR"/>
    <property type="match status" value="1"/>
</dbReference>
<dbReference type="InterPro" id="IPR050707">
    <property type="entry name" value="HTH_MetabolicPath_Reg"/>
</dbReference>
<dbReference type="PROSITE" id="PS51077">
    <property type="entry name" value="HTH_ICLR"/>
    <property type="match status" value="1"/>
</dbReference>
<dbReference type="InterPro" id="IPR036388">
    <property type="entry name" value="WH-like_DNA-bd_sf"/>
</dbReference>
<keyword evidence="2" id="KW-0238">DNA-binding</keyword>
<keyword evidence="3" id="KW-0804">Transcription</keyword>
<dbReference type="GeneID" id="79317537"/>
<protein>
    <submittedName>
        <fullName evidence="6">IclR family transcriptional regulator</fullName>
    </submittedName>
</protein>
<evidence type="ECO:0000313" key="7">
    <source>
        <dbReference type="Proteomes" id="UP001596547"/>
    </source>
</evidence>
<proteinExistence type="predicted"/>
<dbReference type="PANTHER" id="PTHR30136:SF35">
    <property type="entry name" value="HTH-TYPE TRANSCRIPTIONAL REGULATOR RV1719"/>
    <property type="match status" value="1"/>
</dbReference>
<reference evidence="6 7" key="1">
    <citation type="journal article" date="2019" name="Int. J. Syst. Evol. Microbiol.">
        <title>The Global Catalogue of Microorganisms (GCM) 10K type strain sequencing project: providing services to taxonomists for standard genome sequencing and annotation.</title>
        <authorList>
            <consortium name="The Broad Institute Genomics Platform"/>
            <consortium name="The Broad Institute Genome Sequencing Center for Infectious Disease"/>
            <person name="Wu L."/>
            <person name="Ma J."/>
        </authorList>
    </citation>
    <scope>NUCLEOTIDE SEQUENCE [LARGE SCALE GENOMIC DNA]</scope>
    <source>
        <strain evidence="6 7">PSR21</strain>
    </source>
</reference>
<dbReference type="RefSeq" id="WP_276305920.1">
    <property type="nucleotide sequence ID" value="NZ_CP119993.1"/>
</dbReference>
<evidence type="ECO:0000259" key="4">
    <source>
        <dbReference type="PROSITE" id="PS51077"/>
    </source>
</evidence>
<keyword evidence="1" id="KW-0805">Transcription regulation</keyword>
<comment type="caution">
    <text evidence="6">The sequence shown here is derived from an EMBL/GenBank/DDBJ whole genome shotgun (WGS) entry which is preliminary data.</text>
</comment>
<evidence type="ECO:0000256" key="2">
    <source>
        <dbReference type="ARBA" id="ARBA00023125"/>
    </source>
</evidence>
<sequence length="258" mass="28455">MDDPEVPINSVKRSYQVIDEIRERGRAGVTELAAALDLPKSTVHNHLRTLERLDYLVEDGGRYRLGIKYLHVGRESRNSREVFVRGRETVRRLQEQADAHSQLVIEENGMGAILLATRWDYEDLPPTARHVYPTRAHLHSNAPGKAILAHLPDERVDEIVARHGLPSRTNRTVTDADALREELETVRRRGHAVDWGELIEGMVGVAAPILTGETVYGALAAYGPAAEIQPSIASGELASLVTQGADAIRADIVFAGIE</sequence>
<dbReference type="Proteomes" id="UP001596547">
    <property type="component" value="Unassembled WGS sequence"/>
</dbReference>
<dbReference type="Pfam" id="PF01614">
    <property type="entry name" value="IclR_C"/>
    <property type="match status" value="1"/>
</dbReference>
<dbReference type="InterPro" id="IPR036390">
    <property type="entry name" value="WH_DNA-bd_sf"/>
</dbReference>
<dbReference type="InterPro" id="IPR005471">
    <property type="entry name" value="Tscrpt_reg_IclR_N"/>
</dbReference>
<evidence type="ECO:0000313" key="6">
    <source>
        <dbReference type="EMBL" id="MFC7318289.1"/>
    </source>
</evidence>
<dbReference type="EMBL" id="JBHTBF010000003">
    <property type="protein sequence ID" value="MFC7318289.1"/>
    <property type="molecule type" value="Genomic_DNA"/>
</dbReference>
<evidence type="ECO:0000259" key="5">
    <source>
        <dbReference type="PROSITE" id="PS51078"/>
    </source>
</evidence>
<evidence type="ECO:0000256" key="3">
    <source>
        <dbReference type="ARBA" id="ARBA00023163"/>
    </source>
</evidence>